<evidence type="ECO:0000256" key="6">
    <source>
        <dbReference type="SAM" id="Phobius"/>
    </source>
</evidence>
<evidence type="ECO:0000256" key="3">
    <source>
        <dbReference type="ARBA" id="ARBA00022692"/>
    </source>
</evidence>
<protein>
    <recommendedName>
        <fullName evidence="9">G protein-coupled receptor</fullName>
    </recommendedName>
</protein>
<name>A0AAN5CXI9_9BILA</name>
<evidence type="ECO:0000256" key="2">
    <source>
        <dbReference type="ARBA" id="ARBA00009166"/>
    </source>
</evidence>
<evidence type="ECO:0008006" key="9">
    <source>
        <dbReference type="Google" id="ProtNLM"/>
    </source>
</evidence>
<feature type="transmembrane region" description="Helical" evidence="6">
    <location>
        <begin position="12"/>
        <end position="37"/>
    </location>
</feature>
<sequence>TPANLRNYAAFFLACSITDCVNLSMMIAMVVRQVIYWESSILEFHGVCSLMGDEACWVFYSILVYALCVANCLLCLSFAYRYHTIGRLAPYT</sequence>
<dbReference type="Pfam" id="PF10317">
    <property type="entry name" value="7TM_GPCR_Srd"/>
    <property type="match status" value="1"/>
</dbReference>
<comment type="similarity">
    <text evidence="2">Belongs to the nematode receptor-like protein srd family.</text>
</comment>
<evidence type="ECO:0000313" key="8">
    <source>
        <dbReference type="Proteomes" id="UP001328107"/>
    </source>
</evidence>
<comment type="caution">
    <text evidence="7">The sequence shown here is derived from an EMBL/GenBank/DDBJ whole genome shotgun (WGS) entry which is preliminary data.</text>
</comment>
<accession>A0AAN5CXI9</accession>
<dbReference type="AlphaFoldDB" id="A0AAN5CXI9"/>
<feature type="non-terminal residue" evidence="7">
    <location>
        <position position="1"/>
    </location>
</feature>
<evidence type="ECO:0000256" key="1">
    <source>
        <dbReference type="ARBA" id="ARBA00004141"/>
    </source>
</evidence>
<dbReference type="InterPro" id="IPR050920">
    <property type="entry name" value="Nematode_rcpt-like_delta"/>
</dbReference>
<dbReference type="PANTHER" id="PTHR22945:SF40">
    <property type="entry name" value="SERPENTINE RECEPTOR, CLASS D (DELTA)-RELATED"/>
    <property type="match status" value="1"/>
</dbReference>
<comment type="subcellular location">
    <subcellularLocation>
        <location evidence="1">Membrane</location>
        <topology evidence="1">Multi-pass membrane protein</topology>
    </subcellularLocation>
</comment>
<evidence type="ECO:0000313" key="7">
    <source>
        <dbReference type="EMBL" id="GMR51924.1"/>
    </source>
</evidence>
<feature type="transmembrane region" description="Helical" evidence="6">
    <location>
        <begin position="57"/>
        <end position="80"/>
    </location>
</feature>
<dbReference type="PANTHER" id="PTHR22945">
    <property type="entry name" value="SERPENTINE RECEPTOR, CLASS D DELTA"/>
    <property type="match status" value="1"/>
</dbReference>
<dbReference type="InterPro" id="IPR019421">
    <property type="entry name" value="7TM_GPCR_serpentine_rcpt_Srd"/>
</dbReference>
<reference evidence="8" key="1">
    <citation type="submission" date="2022-10" db="EMBL/GenBank/DDBJ databases">
        <title>Genome assembly of Pristionchus species.</title>
        <authorList>
            <person name="Yoshida K."/>
            <person name="Sommer R.J."/>
        </authorList>
    </citation>
    <scope>NUCLEOTIDE SEQUENCE [LARGE SCALE GENOMIC DNA]</scope>
    <source>
        <strain evidence="8">RS5460</strain>
    </source>
</reference>
<gene>
    <name evidence="7" type="ORF">PMAYCL1PPCAC_22119</name>
</gene>
<keyword evidence="8" id="KW-1185">Reference proteome</keyword>
<dbReference type="EMBL" id="BTRK01000005">
    <property type="protein sequence ID" value="GMR51924.1"/>
    <property type="molecule type" value="Genomic_DNA"/>
</dbReference>
<keyword evidence="5 6" id="KW-0472">Membrane</keyword>
<dbReference type="Proteomes" id="UP001328107">
    <property type="component" value="Unassembled WGS sequence"/>
</dbReference>
<feature type="non-terminal residue" evidence="7">
    <location>
        <position position="92"/>
    </location>
</feature>
<evidence type="ECO:0000256" key="4">
    <source>
        <dbReference type="ARBA" id="ARBA00022989"/>
    </source>
</evidence>
<organism evidence="7 8">
    <name type="scientific">Pristionchus mayeri</name>
    <dbReference type="NCBI Taxonomy" id="1317129"/>
    <lineage>
        <taxon>Eukaryota</taxon>
        <taxon>Metazoa</taxon>
        <taxon>Ecdysozoa</taxon>
        <taxon>Nematoda</taxon>
        <taxon>Chromadorea</taxon>
        <taxon>Rhabditida</taxon>
        <taxon>Rhabditina</taxon>
        <taxon>Diplogasteromorpha</taxon>
        <taxon>Diplogasteroidea</taxon>
        <taxon>Neodiplogasteridae</taxon>
        <taxon>Pristionchus</taxon>
    </lineage>
</organism>
<dbReference type="GO" id="GO:0016020">
    <property type="term" value="C:membrane"/>
    <property type="evidence" value="ECO:0007669"/>
    <property type="project" value="UniProtKB-SubCell"/>
</dbReference>
<evidence type="ECO:0000256" key="5">
    <source>
        <dbReference type="ARBA" id="ARBA00023136"/>
    </source>
</evidence>
<keyword evidence="3 6" id="KW-0812">Transmembrane</keyword>
<proteinExistence type="inferred from homology"/>
<keyword evidence="4 6" id="KW-1133">Transmembrane helix</keyword>